<evidence type="ECO:0000256" key="1">
    <source>
        <dbReference type="SAM" id="Phobius"/>
    </source>
</evidence>
<protein>
    <submittedName>
        <fullName evidence="2">FixH family protein</fullName>
    </submittedName>
</protein>
<organism evidence="2 3">
    <name type="scientific">Namhaeicola litoreus</name>
    <dbReference type="NCBI Taxonomy" id="1052145"/>
    <lineage>
        <taxon>Bacteria</taxon>
        <taxon>Pseudomonadati</taxon>
        <taxon>Bacteroidota</taxon>
        <taxon>Flavobacteriia</taxon>
        <taxon>Flavobacteriales</taxon>
        <taxon>Flavobacteriaceae</taxon>
        <taxon>Namhaeicola</taxon>
    </lineage>
</organism>
<keyword evidence="1" id="KW-1133">Transmembrane helix</keyword>
<gene>
    <name evidence="2" type="ORF">ACFQ39_11885</name>
</gene>
<keyword evidence="3" id="KW-1185">Reference proteome</keyword>
<dbReference type="RefSeq" id="WP_377179185.1">
    <property type="nucleotide sequence ID" value="NZ_JBHTMY010000003.1"/>
</dbReference>
<reference evidence="3" key="1">
    <citation type="journal article" date="2019" name="Int. J. Syst. Evol. Microbiol.">
        <title>The Global Catalogue of Microorganisms (GCM) 10K type strain sequencing project: providing services to taxonomists for standard genome sequencing and annotation.</title>
        <authorList>
            <consortium name="The Broad Institute Genomics Platform"/>
            <consortium name="The Broad Institute Genome Sequencing Center for Infectious Disease"/>
            <person name="Wu L."/>
            <person name="Ma J."/>
        </authorList>
    </citation>
    <scope>NUCLEOTIDE SEQUENCE [LARGE SCALE GENOMIC DNA]</scope>
    <source>
        <strain evidence="3">CCUG 61485</strain>
    </source>
</reference>
<evidence type="ECO:0000313" key="2">
    <source>
        <dbReference type="EMBL" id="MFD1316320.1"/>
    </source>
</evidence>
<dbReference type="InterPro" id="IPR008620">
    <property type="entry name" value="FixH"/>
</dbReference>
<accession>A0ABW3Y4G6</accession>
<proteinExistence type="predicted"/>
<keyword evidence="1" id="KW-0472">Membrane</keyword>
<comment type="caution">
    <text evidence="2">The sequence shown here is derived from an EMBL/GenBank/DDBJ whole genome shotgun (WGS) entry which is preliminary data.</text>
</comment>
<keyword evidence="1" id="KW-0812">Transmembrane</keyword>
<dbReference type="Proteomes" id="UP001597201">
    <property type="component" value="Unassembled WGS sequence"/>
</dbReference>
<sequence length="152" mass="17856">MKKIKFNWGTGVVVAMILFMIFILQFVYRASAVDKYNHHLVTEDYYGEEIQYQKEIDKENKGNNLVKNIKIVHNGNGLTIQFPDNLPENLISGSISFKRLSNEKLDFILPISNLENHQIYIDDDKLVEGKWQIKIDWSDGKESYLYKESLFY</sequence>
<dbReference type="Pfam" id="PF05751">
    <property type="entry name" value="FixH"/>
    <property type="match status" value="1"/>
</dbReference>
<evidence type="ECO:0000313" key="3">
    <source>
        <dbReference type="Proteomes" id="UP001597201"/>
    </source>
</evidence>
<name>A0ABW3Y4G6_9FLAO</name>
<feature type="transmembrane region" description="Helical" evidence="1">
    <location>
        <begin position="6"/>
        <end position="28"/>
    </location>
</feature>
<dbReference type="EMBL" id="JBHTMY010000003">
    <property type="protein sequence ID" value="MFD1316320.1"/>
    <property type="molecule type" value="Genomic_DNA"/>
</dbReference>